<organism evidence="2 3">
    <name type="scientific">Vicingus serpentipes</name>
    <dbReference type="NCBI Taxonomy" id="1926625"/>
    <lineage>
        <taxon>Bacteria</taxon>
        <taxon>Pseudomonadati</taxon>
        <taxon>Bacteroidota</taxon>
        <taxon>Flavobacteriia</taxon>
        <taxon>Flavobacteriales</taxon>
        <taxon>Vicingaceae</taxon>
        <taxon>Vicingus</taxon>
    </lineage>
</organism>
<protein>
    <recommendedName>
        <fullName evidence="4">Lipocalin-like domain-containing protein</fullName>
    </recommendedName>
</protein>
<accession>A0A5C6RTA9</accession>
<evidence type="ECO:0000313" key="2">
    <source>
        <dbReference type="EMBL" id="TXB65175.1"/>
    </source>
</evidence>
<name>A0A5C6RTA9_9FLAO</name>
<dbReference type="RefSeq" id="WP_147099980.1">
    <property type="nucleotide sequence ID" value="NZ_VOOS01000003.1"/>
</dbReference>
<keyword evidence="3" id="KW-1185">Reference proteome</keyword>
<evidence type="ECO:0008006" key="4">
    <source>
        <dbReference type="Google" id="ProtNLM"/>
    </source>
</evidence>
<gene>
    <name evidence="2" type="ORF">FRY74_07050</name>
</gene>
<comment type="caution">
    <text evidence="2">The sequence shown here is derived from an EMBL/GenBank/DDBJ whole genome shotgun (WGS) entry which is preliminary data.</text>
</comment>
<dbReference type="EMBL" id="VOOS01000003">
    <property type="protein sequence ID" value="TXB65175.1"/>
    <property type="molecule type" value="Genomic_DNA"/>
</dbReference>
<sequence>MKKLIFPFLLLISLFSCQKDEENNNSSGSAISINGTWVCEESSQLLGNSIYSVNISPHSSITNRVVMDNFYNLGVQISNAQIDVSGNNLTLFSQNINGFDVNGSGTIVNNSKINLSYTAEDGSGIDNVTAVFTKTN</sequence>
<proteinExistence type="predicted"/>
<evidence type="ECO:0000313" key="3">
    <source>
        <dbReference type="Proteomes" id="UP000321721"/>
    </source>
</evidence>
<keyword evidence="1" id="KW-0732">Signal</keyword>
<feature type="signal peptide" evidence="1">
    <location>
        <begin position="1"/>
        <end position="18"/>
    </location>
</feature>
<dbReference type="AlphaFoldDB" id="A0A5C6RTA9"/>
<dbReference type="PROSITE" id="PS51257">
    <property type="entry name" value="PROKAR_LIPOPROTEIN"/>
    <property type="match status" value="1"/>
</dbReference>
<feature type="chain" id="PRO_5023141526" description="Lipocalin-like domain-containing protein" evidence="1">
    <location>
        <begin position="19"/>
        <end position="136"/>
    </location>
</feature>
<reference evidence="2 3" key="1">
    <citation type="submission" date="2019-08" db="EMBL/GenBank/DDBJ databases">
        <title>Genome of Vicingus serpentipes NCIMB 15042.</title>
        <authorList>
            <person name="Bowman J.P."/>
        </authorList>
    </citation>
    <scope>NUCLEOTIDE SEQUENCE [LARGE SCALE GENOMIC DNA]</scope>
    <source>
        <strain evidence="2 3">NCIMB 15042</strain>
    </source>
</reference>
<evidence type="ECO:0000256" key="1">
    <source>
        <dbReference type="SAM" id="SignalP"/>
    </source>
</evidence>
<dbReference type="Proteomes" id="UP000321721">
    <property type="component" value="Unassembled WGS sequence"/>
</dbReference>